<feature type="region of interest" description="Disordered" evidence="1">
    <location>
        <begin position="51"/>
        <end position="73"/>
    </location>
</feature>
<keyword evidence="2" id="KW-0812">Transmembrane</keyword>
<protein>
    <recommendedName>
        <fullName evidence="5">Cytochrome C biogenesis protein transmembrane domain-containing protein</fullName>
    </recommendedName>
</protein>
<evidence type="ECO:0000313" key="3">
    <source>
        <dbReference type="EMBL" id="KGE71178.1"/>
    </source>
</evidence>
<feature type="transmembrane region" description="Helical" evidence="2">
    <location>
        <begin position="86"/>
        <end position="109"/>
    </location>
</feature>
<dbReference type="RefSeq" id="WP_037548836.1">
    <property type="nucleotide sequence ID" value="NZ_JNUP01000067.1"/>
</dbReference>
<keyword evidence="4" id="KW-1185">Reference proteome</keyword>
<feature type="transmembrane region" description="Helical" evidence="2">
    <location>
        <begin position="228"/>
        <end position="251"/>
    </location>
</feature>
<keyword evidence="2" id="KW-0472">Membrane</keyword>
<feature type="transmembrane region" description="Helical" evidence="2">
    <location>
        <begin position="338"/>
        <end position="362"/>
    </location>
</feature>
<feature type="transmembrane region" description="Helical" evidence="2">
    <location>
        <begin position="179"/>
        <end position="208"/>
    </location>
</feature>
<feature type="transmembrane region" description="Helical" evidence="2">
    <location>
        <begin position="263"/>
        <end position="285"/>
    </location>
</feature>
<dbReference type="AlphaFoldDB" id="A0A098QUU1"/>
<dbReference type="PANTHER" id="PTHR31272:SF4">
    <property type="entry name" value="CYTOCHROME C-TYPE BIOGENESIS PROTEIN HI_1454-RELATED"/>
    <property type="match status" value="1"/>
</dbReference>
<dbReference type="Proteomes" id="UP000029692">
    <property type="component" value="Unassembled WGS sequence"/>
</dbReference>
<feature type="compositionally biased region" description="Gly residues" evidence="1">
    <location>
        <begin position="51"/>
        <end position="65"/>
    </location>
</feature>
<dbReference type="PANTHER" id="PTHR31272">
    <property type="entry name" value="CYTOCHROME C-TYPE BIOGENESIS PROTEIN HI_1454-RELATED"/>
    <property type="match status" value="1"/>
</dbReference>
<dbReference type="EMBL" id="JNUP01000067">
    <property type="protein sequence ID" value="KGE71178.1"/>
    <property type="molecule type" value="Genomic_DNA"/>
</dbReference>
<reference evidence="3 4" key="1">
    <citation type="submission" date="2014-05" db="EMBL/GenBank/DDBJ databases">
        <title>De novo Genome Sequence of Spirocheata sp.</title>
        <authorList>
            <person name="Shivani Y."/>
            <person name="Subhash Y."/>
            <person name="Tushar L."/>
            <person name="Sasikala C."/>
            <person name="Ramana C.V."/>
        </authorList>
    </citation>
    <scope>NUCLEOTIDE SEQUENCE [LARGE SCALE GENOMIC DNA]</scope>
    <source>
        <strain evidence="3 4">JC230</strain>
    </source>
</reference>
<evidence type="ECO:0008006" key="5">
    <source>
        <dbReference type="Google" id="ProtNLM"/>
    </source>
</evidence>
<keyword evidence="2" id="KW-1133">Transmembrane helix</keyword>
<name>A0A098QUU1_9SPIO</name>
<comment type="caution">
    <text evidence="3">The sequence shown here is derived from an EMBL/GenBank/DDBJ whole genome shotgun (WGS) entry which is preliminary data.</text>
</comment>
<gene>
    <name evidence="3" type="ORF">DC28_11960</name>
</gene>
<feature type="transmembrane region" description="Helical" evidence="2">
    <location>
        <begin position="121"/>
        <end position="143"/>
    </location>
</feature>
<dbReference type="eggNOG" id="COG0785">
    <property type="taxonomic scope" value="Bacteria"/>
</dbReference>
<dbReference type="InterPro" id="IPR051790">
    <property type="entry name" value="Cytochrome_c-biogenesis_DsbD"/>
</dbReference>
<evidence type="ECO:0000313" key="4">
    <source>
        <dbReference type="Proteomes" id="UP000029692"/>
    </source>
</evidence>
<accession>A0A098QUU1</accession>
<organism evidence="3 4">
    <name type="scientific">Spirochaeta lutea</name>
    <dbReference type="NCBI Taxonomy" id="1480694"/>
    <lineage>
        <taxon>Bacteria</taxon>
        <taxon>Pseudomonadati</taxon>
        <taxon>Spirochaetota</taxon>
        <taxon>Spirochaetia</taxon>
        <taxon>Spirochaetales</taxon>
        <taxon>Spirochaetaceae</taxon>
        <taxon>Spirochaeta</taxon>
    </lineage>
</organism>
<sequence length="374" mass="38142">MFSGVCSERGCNGSLAFAAGLVSFVSPCVLPLIPSYLSMLGAWVARGPGEGRTGSGRNDGAGTADGAGSPVREAPGTGWGIRAQSLVITLGFVLGFSGVFVLLGLGAGLASGPVAGPLLSLGAGMVVIAMGLHYAFGFFRGLYREFRPGMSFRRSRVPGKGNQDAGAAVQNPGRAAGRFFMAIPMGAAFGAGWTPCIGPMLASILVVAGSSGDWQQGLVLLSFYSLGLGLPFLLFAAGAGTPGLSGLIAGLRRRLGGIQRVSGMVLIALGVLIATGRFALLTGWIVGAGLELGRWAEQHPGASGVVGALVWLGLGGWLLWAGSRAAGPRKLPRRRRAVLMAALGLAFAVPGILNLLGIISVLEWTAAWLQFQGL</sequence>
<evidence type="ECO:0000256" key="2">
    <source>
        <dbReference type="SAM" id="Phobius"/>
    </source>
</evidence>
<evidence type="ECO:0000256" key="1">
    <source>
        <dbReference type="SAM" id="MobiDB-lite"/>
    </source>
</evidence>
<dbReference type="STRING" id="1480694.DC28_11960"/>
<feature type="transmembrane region" description="Helical" evidence="2">
    <location>
        <begin position="305"/>
        <end position="326"/>
    </location>
</feature>
<proteinExistence type="predicted"/>
<feature type="transmembrane region" description="Helical" evidence="2">
    <location>
        <begin position="15"/>
        <end position="37"/>
    </location>
</feature>